<sequence length="305" mass="34911">MVVEFGKGPVILTTFSVYPTKRNPAAFLDNSKLNCSQHSSLTWDGLLQKGEKRKHGLFHLRRTKPVEAVAVPVVPSSADSAQYRKQLAESYGFRQIGEPLPRNVKLKEIIDTLLKEINFPEAESEVFEIDDVKVWKSILIVTSYALGLFMISKAPWYLLPLAWAWTGTAAAGPFSLCKEEFDSSPLLRKAIIYGYGSFRPWMSIAYWLNWHFDIKKFRSNEVKRVKISLACVFAFMAIEWPLIIYKTGIMGWIKFWLMPWLGFHFWMSTSTTVHHTAPHIPFKSSKEWNAAQAQLNGTVHCDYPS</sequence>
<evidence type="ECO:0000256" key="1">
    <source>
        <dbReference type="ARBA" id="ARBA00023098"/>
    </source>
</evidence>
<dbReference type="GO" id="GO:0006629">
    <property type="term" value="P:lipid metabolic process"/>
    <property type="evidence" value="ECO:0007669"/>
    <property type="project" value="UniProtKB-KW"/>
</dbReference>
<name>A0A6A6M9Z1_HEVBR</name>
<keyword evidence="2" id="KW-1133">Transmembrane helix</keyword>
<dbReference type="PANTHER" id="PTHR32100">
    <property type="entry name" value="OMEGA-6 FATTY ACID DESATURASE, CHLOROPLASTIC"/>
    <property type="match status" value="1"/>
</dbReference>
<organism evidence="3 4">
    <name type="scientific">Hevea brasiliensis</name>
    <name type="common">Para rubber tree</name>
    <name type="synonym">Siphonia brasiliensis</name>
    <dbReference type="NCBI Taxonomy" id="3981"/>
    <lineage>
        <taxon>Eukaryota</taxon>
        <taxon>Viridiplantae</taxon>
        <taxon>Streptophyta</taxon>
        <taxon>Embryophyta</taxon>
        <taxon>Tracheophyta</taxon>
        <taxon>Spermatophyta</taxon>
        <taxon>Magnoliopsida</taxon>
        <taxon>eudicotyledons</taxon>
        <taxon>Gunneridae</taxon>
        <taxon>Pentapetalae</taxon>
        <taxon>rosids</taxon>
        <taxon>fabids</taxon>
        <taxon>Malpighiales</taxon>
        <taxon>Euphorbiaceae</taxon>
        <taxon>Crotonoideae</taxon>
        <taxon>Micrandreae</taxon>
        <taxon>Hevea</taxon>
    </lineage>
</organism>
<dbReference type="Proteomes" id="UP000467840">
    <property type="component" value="Chromosome 14"/>
</dbReference>
<dbReference type="GO" id="GO:0016491">
    <property type="term" value="F:oxidoreductase activity"/>
    <property type="evidence" value="ECO:0007669"/>
    <property type="project" value="InterPro"/>
</dbReference>
<evidence type="ECO:0000256" key="2">
    <source>
        <dbReference type="SAM" id="Phobius"/>
    </source>
</evidence>
<evidence type="ECO:0000313" key="3">
    <source>
        <dbReference type="EMBL" id="KAF2310460.1"/>
    </source>
</evidence>
<dbReference type="InterPro" id="IPR012171">
    <property type="entry name" value="Fatty_acid_desaturase"/>
</dbReference>
<reference evidence="3 4" key="1">
    <citation type="journal article" date="2020" name="Mol. Plant">
        <title>The Chromosome-Based Rubber Tree Genome Provides New Insights into Spurge Genome Evolution and Rubber Biosynthesis.</title>
        <authorList>
            <person name="Liu J."/>
            <person name="Shi C."/>
            <person name="Shi C.C."/>
            <person name="Li W."/>
            <person name="Zhang Q.J."/>
            <person name="Zhang Y."/>
            <person name="Li K."/>
            <person name="Lu H.F."/>
            <person name="Shi C."/>
            <person name="Zhu S.T."/>
            <person name="Xiao Z.Y."/>
            <person name="Nan H."/>
            <person name="Yue Y."/>
            <person name="Zhu X.G."/>
            <person name="Wu Y."/>
            <person name="Hong X.N."/>
            <person name="Fan G.Y."/>
            <person name="Tong Y."/>
            <person name="Zhang D."/>
            <person name="Mao C.L."/>
            <person name="Liu Y.L."/>
            <person name="Hao S.J."/>
            <person name="Liu W.Q."/>
            <person name="Lv M.Q."/>
            <person name="Zhang H.B."/>
            <person name="Liu Y."/>
            <person name="Hu-Tang G.R."/>
            <person name="Wang J.P."/>
            <person name="Wang J.H."/>
            <person name="Sun Y.H."/>
            <person name="Ni S.B."/>
            <person name="Chen W.B."/>
            <person name="Zhang X.C."/>
            <person name="Jiao Y.N."/>
            <person name="Eichler E.E."/>
            <person name="Li G.H."/>
            <person name="Liu X."/>
            <person name="Gao L.Z."/>
        </authorList>
    </citation>
    <scope>NUCLEOTIDE SEQUENCE [LARGE SCALE GENOMIC DNA]</scope>
    <source>
        <strain evidence="4">cv. GT1</strain>
        <tissue evidence="3">Leaf</tissue>
    </source>
</reference>
<keyword evidence="2" id="KW-0812">Transmembrane</keyword>
<dbReference type="EMBL" id="JAAGAX010000006">
    <property type="protein sequence ID" value="KAF2310460.1"/>
    <property type="molecule type" value="Genomic_DNA"/>
</dbReference>
<keyword evidence="2" id="KW-0472">Membrane</keyword>
<keyword evidence="1" id="KW-0443">Lipid metabolism</keyword>
<evidence type="ECO:0000313" key="4">
    <source>
        <dbReference type="Proteomes" id="UP000467840"/>
    </source>
</evidence>
<feature type="transmembrane region" description="Helical" evidence="2">
    <location>
        <begin position="229"/>
        <end position="253"/>
    </location>
</feature>
<dbReference type="AlphaFoldDB" id="A0A6A6M9Z1"/>
<gene>
    <name evidence="3" type="ORF">GH714_011289</name>
</gene>
<protein>
    <submittedName>
        <fullName evidence="3">Uncharacterized protein</fullName>
    </submittedName>
</protein>
<keyword evidence="4" id="KW-1185">Reference proteome</keyword>
<feature type="transmembrane region" description="Helical" evidence="2">
    <location>
        <begin position="190"/>
        <end position="208"/>
    </location>
</feature>
<accession>A0A6A6M9Z1</accession>
<feature type="transmembrane region" description="Helical" evidence="2">
    <location>
        <begin position="138"/>
        <end position="158"/>
    </location>
</feature>
<proteinExistence type="predicted"/>
<comment type="caution">
    <text evidence="3">The sequence shown here is derived from an EMBL/GenBank/DDBJ whole genome shotgun (WGS) entry which is preliminary data.</text>
</comment>